<dbReference type="OrthoDB" id="1164310at2"/>
<evidence type="ECO:0000313" key="3">
    <source>
        <dbReference type="EMBL" id="OTN75785.1"/>
    </source>
</evidence>
<feature type="region of interest" description="Disordered" evidence="1">
    <location>
        <begin position="34"/>
        <end position="54"/>
    </location>
</feature>
<dbReference type="Gene3D" id="3.90.70.10">
    <property type="entry name" value="Cysteine proteinases"/>
    <property type="match status" value="1"/>
</dbReference>
<dbReference type="RefSeq" id="WP_086273806.1">
    <property type="nucleotide sequence ID" value="NZ_NGKU01000001.1"/>
</dbReference>
<dbReference type="PIRSF" id="PIRSF032442">
    <property type="entry name" value="UCP032442"/>
    <property type="match status" value="1"/>
</dbReference>
<proteinExistence type="predicted"/>
<dbReference type="PANTHER" id="PTHR37806:SF1">
    <property type="entry name" value="PEPTIDASE C39-LIKE DOMAIN-CONTAINING PROTEIN"/>
    <property type="match status" value="1"/>
</dbReference>
<gene>
    <name evidence="3" type="ORF">A5886_000861</name>
</gene>
<dbReference type="EMBL" id="NGKU01000001">
    <property type="protein sequence ID" value="OTN75785.1"/>
    <property type="molecule type" value="Genomic_DNA"/>
</dbReference>
<dbReference type="AlphaFoldDB" id="A0A242A424"/>
<dbReference type="STRING" id="1834191.A5886_000861"/>
<feature type="compositionally biased region" description="Low complexity" evidence="1">
    <location>
        <begin position="38"/>
        <end position="54"/>
    </location>
</feature>
<evidence type="ECO:0000313" key="4">
    <source>
        <dbReference type="Proteomes" id="UP000195043"/>
    </source>
</evidence>
<keyword evidence="4" id="KW-1185">Reference proteome</keyword>
<sequence length="257" mass="28663">MRKKPVKAIILFFTISVVLFVLFFDGRKGQSPFTTRNNQLLTQQSTSDSSLSNSEDVQEASIRIDVPLESQFDEVALGNGCEVTALSMLLNYYGVETNKNALAERIHYVPVHEDATYRGDPREGFVGNIYGGDAAMGVDVEPIAEVAAQVVPEGMQIISGRDKSFDEIITVLETGTPIWMIATLELQVPTNNDFFTWETRNGQIYVTTLIHSVVITGIEGDTMYVNDPYGHKDRSVSKTDLATIYQKMGQQYLYLQK</sequence>
<organism evidence="3 4">
    <name type="scientific">Candidatus Enterococcus testudinis</name>
    <dbReference type="NCBI Taxonomy" id="1834191"/>
    <lineage>
        <taxon>Bacteria</taxon>
        <taxon>Bacillati</taxon>
        <taxon>Bacillota</taxon>
        <taxon>Bacilli</taxon>
        <taxon>Lactobacillales</taxon>
        <taxon>Enterococcaceae</taxon>
        <taxon>Enterococcus</taxon>
    </lineage>
</organism>
<reference evidence="3 4" key="1">
    <citation type="submission" date="2017-05" db="EMBL/GenBank/DDBJ databases">
        <title>The Genome Sequence of Enterococcus sp. 8G7_MSG3316.</title>
        <authorList>
            <consortium name="The Broad Institute Genomics Platform"/>
            <consortium name="The Broad Institute Genomic Center for Infectious Diseases"/>
            <person name="Earl A."/>
            <person name="Manson A."/>
            <person name="Schwartman J."/>
            <person name="Gilmore M."/>
            <person name="Abouelleil A."/>
            <person name="Cao P."/>
            <person name="Chapman S."/>
            <person name="Cusick C."/>
            <person name="Shea T."/>
            <person name="Young S."/>
            <person name="Neafsey D."/>
            <person name="Nusbaum C."/>
            <person name="Birren B."/>
        </authorList>
    </citation>
    <scope>NUCLEOTIDE SEQUENCE [LARGE SCALE GENOMIC DNA]</scope>
    <source>
        <strain evidence="3 4">8G7_MSG3316</strain>
    </source>
</reference>
<dbReference type="PANTHER" id="PTHR37806">
    <property type="entry name" value="LMO0724 PROTEIN"/>
    <property type="match status" value="1"/>
</dbReference>
<evidence type="ECO:0000259" key="2">
    <source>
        <dbReference type="Pfam" id="PF13529"/>
    </source>
</evidence>
<accession>A0A242A424</accession>
<protein>
    <recommendedName>
        <fullName evidence="2">Peptidase C39-like domain-containing protein</fullName>
    </recommendedName>
</protein>
<name>A0A242A424_9ENTE</name>
<feature type="domain" description="Peptidase C39-like" evidence="2">
    <location>
        <begin position="64"/>
        <end position="229"/>
    </location>
</feature>
<dbReference type="InterPro" id="IPR016997">
    <property type="entry name" value="UCP032442"/>
</dbReference>
<comment type="caution">
    <text evidence="3">The sequence shown here is derived from an EMBL/GenBank/DDBJ whole genome shotgun (WGS) entry which is preliminary data.</text>
</comment>
<dbReference type="Proteomes" id="UP000195043">
    <property type="component" value="Unassembled WGS sequence"/>
</dbReference>
<dbReference type="Pfam" id="PF13529">
    <property type="entry name" value="Peptidase_C39_2"/>
    <property type="match status" value="1"/>
</dbReference>
<evidence type="ECO:0000256" key="1">
    <source>
        <dbReference type="SAM" id="MobiDB-lite"/>
    </source>
</evidence>
<dbReference type="InterPro" id="IPR039564">
    <property type="entry name" value="Peptidase_C39-like"/>
</dbReference>